<evidence type="ECO:0000259" key="2">
    <source>
        <dbReference type="Pfam" id="PF06722"/>
    </source>
</evidence>
<accession>A0A5B8BZU5</accession>
<reference evidence="3 4" key="1">
    <citation type="submission" date="2019-05" db="EMBL/GenBank/DDBJ databases">
        <title>Georgenia *** sp. nov., and Georgenia *** sp. nov., isolated from the intestinal contents of plateau pika (Ochotona curzoniae) in the Qinghai-Tibet plateau of China.</title>
        <authorList>
            <person name="Tian Z."/>
        </authorList>
    </citation>
    <scope>NUCLEOTIDE SEQUENCE [LARGE SCALE GENOMIC DNA]</scope>
    <source>
        <strain evidence="3 4">Z443</strain>
    </source>
</reference>
<dbReference type="OrthoDB" id="6620093at2"/>
<gene>
    <name evidence="3" type="ORF">FE374_00590</name>
</gene>
<dbReference type="CDD" id="cd03784">
    <property type="entry name" value="GT1_Gtf-like"/>
    <property type="match status" value="1"/>
</dbReference>
<organism evidence="3 4">
    <name type="scientific">Georgenia yuyongxinii</name>
    <dbReference type="NCBI Taxonomy" id="2589797"/>
    <lineage>
        <taxon>Bacteria</taxon>
        <taxon>Bacillati</taxon>
        <taxon>Actinomycetota</taxon>
        <taxon>Actinomycetes</taxon>
        <taxon>Micrococcales</taxon>
        <taxon>Bogoriellaceae</taxon>
        <taxon>Georgenia</taxon>
    </lineage>
</organism>
<dbReference type="GO" id="GO:0016758">
    <property type="term" value="F:hexosyltransferase activity"/>
    <property type="evidence" value="ECO:0007669"/>
    <property type="project" value="InterPro"/>
</dbReference>
<dbReference type="PANTHER" id="PTHR48050:SF13">
    <property type="entry name" value="STEROL 3-BETA-GLUCOSYLTRANSFERASE UGT80A2"/>
    <property type="match status" value="1"/>
</dbReference>
<dbReference type="InterPro" id="IPR002213">
    <property type="entry name" value="UDP_glucos_trans"/>
</dbReference>
<dbReference type="EMBL" id="CP040915">
    <property type="protein sequence ID" value="QDC23327.1"/>
    <property type="molecule type" value="Genomic_DNA"/>
</dbReference>
<feature type="domain" description="Erythromycin biosynthesis protein CIII-like C-terminal" evidence="2">
    <location>
        <begin position="302"/>
        <end position="403"/>
    </location>
</feature>
<evidence type="ECO:0000313" key="3">
    <source>
        <dbReference type="EMBL" id="QDC23327.1"/>
    </source>
</evidence>
<dbReference type="Gene3D" id="3.40.50.2000">
    <property type="entry name" value="Glycogen Phosphorylase B"/>
    <property type="match status" value="2"/>
</dbReference>
<dbReference type="Pfam" id="PF03033">
    <property type="entry name" value="Glyco_transf_28"/>
    <property type="match status" value="1"/>
</dbReference>
<protein>
    <submittedName>
        <fullName evidence="3">Glycosyltransferase family 1 protein</fullName>
    </submittedName>
</protein>
<dbReference type="GO" id="GO:0005975">
    <property type="term" value="P:carbohydrate metabolic process"/>
    <property type="evidence" value="ECO:0007669"/>
    <property type="project" value="InterPro"/>
</dbReference>
<proteinExistence type="predicted"/>
<dbReference type="InterPro" id="IPR050426">
    <property type="entry name" value="Glycosyltransferase_28"/>
</dbReference>
<feature type="domain" description="Glycosyltransferase family 28 N-terminal" evidence="1">
    <location>
        <begin position="14"/>
        <end position="133"/>
    </location>
</feature>
<dbReference type="GO" id="GO:0008194">
    <property type="term" value="F:UDP-glycosyltransferase activity"/>
    <property type="evidence" value="ECO:0007669"/>
    <property type="project" value="InterPro"/>
</dbReference>
<dbReference type="Proteomes" id="UP000314616">
    <property type="component" value="Chromosome"/>
</dbReference>
<dbReference type="AlphaFoldDB" id="A0A5B8BZU5"/>
<dbReference type="SUPFAM" id="SSF53756">
    <property type="entry name" value="UDP-Glycosyltransferase/glycogen phosphorylase"/>
    <property type="match status" value="1"/>
</dbReference>
<evidence type="ECO:0000259" key="1">
    <source>
        <dbReference type="Pfam" id="PF03033"/>
    </source>
</evidence>
<dbReference type="GO" id="GO:0033072">
    <property type="term" value="P:vancomycin biosynthetic process"/>
    <property type="evidence" value="ECO:0007669"/>
    <property type="project" value="UniProtKB-ARBA"/>
</dbReference>
<dbReference type="InterPro" id="IPR010610">
    <property type="entry name" value="EryCIII-like_C"/>
</dbReference>
<dbReference type="InterPro" id="IPR004276">
    <property type="entry name" value="GlycoTrans_28_N"/>
</dbReference>
<dbReference type="Pfam" id="PF06722">
    <property type="entry name" value="EryCIII-like_C"/>
    <property type="match status" value="1"/>
</dbReference>
<keyword evidence="3" id="KW-0808">Transferase</keyword>
<evidence type="ECO:0000313" key="4">
    <source>
        <dbReference type="Proteomes" id="UP000314616"/>
    </source>
</evidence>
<dbReference type="PANTHER" id="PTHR48050">
    <property type="entry name" value="STEROL 3-BETA-GLUCOSYLTRANSFERASE"/>
    <property type="match status" value="1"/>
</dbReference>
<name>A0A5B8BZU5_9MICO</name>
<sequence length="422" mass="45780">MASGEPGSGPVTHVVLATVGSAGDVVPLVGLGAELRARGHRVSVLTNPYFRGVVERADLELVPTGTVADFERAMRDPDLWHPTRALRAVAREAILPTMRPMYEYIAGLDPASTVLVASGLAFGPRLAQERLGFRLATVHLQPTLFMSAHDNAEMGPVKAPDWLPVGFHAWRLAQLERRFVDPLMAPDLNAFRAELGLAPVTRIFGRWMHSPDRVLGLFPDWFAPPQPDWPRNLALTGFVDHRDDDAPLGPELEEFLAAGEPPVVFTPGSANLHGARFFAAAVGAARRLGRRAVLLTRFREQLPAELPPGVLPVEWANLPRLLPRAAAMVYHGGIGTLAQTLNAGIPHLVVPFAHDQPDNANRLIRLGVGDRLGVRGLTAARLAAKLDRLLTDPAVAARCAEYATRVDYARSARETCDVIEAL</sequence>
<dbReference type="KEGG" id="gyu:FE374_00590"/>